<dbReference type="Proteomes" id="UP000694915">
    <property type="component" value="Chromosome 21"/>
</dbReference>
<comment type="similarity">
    <text evidence="1">Belongs to the CLCR family.</text>
</comment>
<evidence type="ECO:0000256" key="11">
    <source>
        <dbReference type="SAM" id="Phobius"/>
    </source>
</evidence>
<dbReference type="InterPro" id="IPR004727">
    <property type="entry name" value="CLCA_chordata"/>
</dbReference>
<protein>
    <submittedName>
        <fullName evidence="15">Calcium-activated chloride channel regulator 4</fullName>
    </submittedName>
</protein>
<dbReference type="CDD" id="cd00198">
    <property type="entry name" value="vWFA"/>
    <property type="match status" value="1"/>
</dbReference>
<evidence type="ECO:0000313" key="15">
    <source>
        <dbReference type="RefSeq" id="XP_005357448.1"/>
    </source>
</evidence>
<dbReference type="Pfam" id="PF08434">
    <property type="entry name" value="CLCA"/>
    <property type="match status" value="1"/>
</dbReference>
<dbReference type="NCBIfam" id="TIGR00868">
    <property type="entry name" value="hCaCC"/>
    <property type="match status" value="1"/>
</dbReference>
<dbReference type="PANTHER" id="PTHR10579">
    <property type="entry name" value="CALCIUM-ACTIVATED CHLORIDE CHANNEL REGULATOR"/>
    <property type="match status" value="1"/>
</dbReference>
<gene>
    <name evidence="15" type="primary">Clca4</name>
</gene>
<dbReference type="InterPro" id="IPR051266">
    <property type="entry name" value="CLCR"/>
</dbReference>
<evidence type="ECO:0000256" key="3">
    <source>
        <dbReference type="ARBA" id="ARBA00022670"/>
    </source>
</evidence>
<keyword evidence="14" id="KW-1185">Reference proteome</keyword>
<dbReference type="Pfam" id="PF13519">
    <property type="entry name" value="VWA_2"/>
    <property type="match status" value="1"/>
</dbReference>
<keyword evidence="10" id="KW-0868">Chloride</keyword>
<name>A0ABM0L262_MICOH</name>
<dbReference type="PROSITE" id="PS50234">
    <property type="entry name" value="VWFA"/>
    <property type="match status" value="1"/>
</dbReference>
<evidence type="ECO:0000259" key="13">
    <source>
        <dbReference type="PROSITE" id="PS50234"/>
    </source>
</evidence>
<dbReference type="InterPro" id="IPR036465">
    <property type="entry name" value="vWFA_dom_sf"/>
</dbReference>
<feature type="chain" id="PRO_5047001972" evidence="12">
    <location>
        <begin position="23"/>
        <end position="928"/>
    </location>
</feature>
<evidence type="ECO:0000256" key="9">
    <source>
        <dbReference type="ARBA" id="ARBA00023180"/>
    </source>
</evidence>
<dbReference type="PANTHER" id="PTHR10579:SF2">
    <property type="entry name" value="CALCIUM-ACTIVATED CHLORIDE CHANNEL REGULATOR 4"/>
    <property type="match status" value="1"/>
</dbReference>
<evidence type="ECO:0000256" key="10">
    <source>
        <dbReference type="ARBA" id="ARBA00023214"/>
    </source>
</evidence>
<keyword evidence="11" id="KW-0812">Transmembrane</keyword>
<reference evidence="15" key="1">
    <citation type="submission" date="2025-08" db="UniProtKB">
        <authorList>
            <consortium name="RefSeq"/>
        </authorList>
    </citation>
    <scope>IDENTIFICATION</scope>
</reference>
<keyword evidence="5 12" id="KW-0732">Signal</keyword>
<keyword evidence="2" id="KW-0813">Transport</keyword>
<evidence type="ECO:0000256" key="12">
    <source>
        <dbReference type="SAM" id="SignalP"/>
    </source>
</evidence>
<evidence type="ECO:0000256" key="4">
    <source>
        <dbReference type="ARBA" id="ARBA00022723"/>
    </source>
</evidence>
<dbReference type="SUPFAM" id="SSF53300">
    <property type="entry name" value="vWA-like"/>
    <property type="match status" value="1"/>
</dbReference>
<dbReference type="RefSeq" id="XP_005357448.1">
    <property type="nucleotide sequence ID" value="XM_005357391.1"/>
</dbReference>
<evidence type="ECO:0000256" key="2">
    <source>
        <dbReference type="ARBA" id="ARBA00022448"/>
    </source>
</evidence>
<organism evidence="14 15">
    <name type="scientific">Microtus ochrogaster</name>
    <name type="common">Prairie vole</name>
    <dbReference type="NCBI Taxonomy" id="79684"/>
    <lineage>
        <taxon>Eukaryota</taxon>
        <taxon>Metazoa</taxon>
        <taxon>Chordata</taxon>
        <taxon>Craniata</taxon>
        <taxon>Vertebrata</taxon>
        <taxon>Euteleostomi</taxon>
        <taxon>Mammalia</taxon>
        <taxon>Eutheria</taxon>
        <taxon>Euarchontoglires</taxon>
        <taxon>Glires</taxon>
        <taxon>Rodentia</taxon>
        <taxon>Myomorpha</taxon>
        <taxon>Muroidea</taxon>
        <taxon>Cricetidae</taxon>
        <taxon>Arvicolinae</taxon>
        <taxon>Microtus</taxon>
    </lineage>
</organism>
<evidence type="ECO:0000256" key="1">
    <source>
        <dbReference type="ARBA" id="ARBA00006398"/>
    </source>
</evidence>
<evidence type="ECO:0000256" key="7">
    <source>
        <dbReference type="ARBA" id="ARBA00022833"/>
    </source>
</evidence>
<keyword evidence="3" id="KW-0645">Protease</keyword>
<feature type="transmembrane region" description="Helical" evidence="11">
    <location>
        <begin position="894"/>
        <end position="916"/>
    </location>
</feature>
<keyword evidence="7" id="KW-0862">Zinc</keyword>
<feature type="signal peptide" evidence="12">
    <location>
        <begin position="1"/>
        <end position="22"/>
    </location>
</feature>
<keyword evidence="4" id="KW-0479">Metal-binding</keyword>
<keyword evidence="6" id="KW-0378">Hydrolase</keyword>
<keyword evidence="11" id="KW-1133">Transmembrane helix</keyword>
<evidence type="ECO:0000256" key="8">
    <source>
        <dbReference type="ARBA" id="ARBA00023049"/>
    </source>
</evidence>
<dbReference type="GeneID" id="101991750"/>
<proteinExistence type="inferred from homology"/>
<keyword evidence="8" id="KW-0482">Metalloprotease</keyword>
<keyword evidence="11" id="KW-0472">Membrane</keyword>
<feature type="domain" description="VWFA" evidence="13">
    <location>
        <begin position="307"/>
        <end position="508"/>
    </location>
</feature>
<evidence type="ECO:0000313" key="14">
    <source>
        <dbReference type="Proteomes" id="UP000694915"/>
    </source>
</evidence>
<dbReference type="InterPro" id="IPR013642">
    <property type="entry name" value="CLCA_N"/>
</dbReference>
<keyword evidence="9" id="KW-0325">Glycoprotein</keyword>
<evidence type="ECO:0000256" key="6">
    <source>
        <dbReference type="ARBA" id="ARBA00022801"/>
    </source>
</evidence>
<accession>A0ABM0L262</accession>
<sequence length="928" mass="101602">MGLSRGLGLLLLLLYQLRGSDSSLMKLNGNGYEDVIVAIDPAMPEDEAIIEGIQKMVTEASTYLFEATEKRFYLKNVSILIPESWRNKPQYRRPGQETYAHADVKVAPPAVPGSDEPYTRQFTGCGERGEYIHLTPDVVLGKKEAEYGPTGRLFVHEWAHLRWGVFDEYNEEKPYYAASSKKIEATRCTIGITGMNKVQKCQGDSCTYRNCRTNSTTKLYERDCQFFFDKDQSEKASIMYMQSIESVTEFCKDENHNQEAPSLHNEKCNQRSTWDVISSSEDFIDNVPMDTPPSPPTFSLLKIHDRIMCLVLDVSGSMTISDRLNRLKQAAQYFLIQIIEDGAWVGMVHFNHQATTESEMIQINSDAERSKLRELLPSSATGGTSICSGIRRAFEVIKNGGFEINGADIVLMSDGEDSTANECVDEVNESGSIVHFIALGEKYEEAVKNMSDLTGGSFKGPTDEAQNNGLMDAFGALTSENADVTQKSIQIESKGDKLDNNHWLNDTVVIDSTVGKNTLFLVTWKKTAPGISLWDPKGTQVTDFTMDTDSKMAHLSIPGIAQAGTWTYNLEAKSDQEILTITVSSRAASSSVPPITVNAKMNRDTGSFPSPMIVYAEVLQGYTPIIGAHVTAIIESNSGSIEELELLDNGAGADTFKDDGVYSRYFTAYSENGKYSLKVRADGGTNSARRSLRHPSNRAAYIPGWVVNGEIEGNPSRPETTEATQPVLENFSRAASGGAFIVSDVPSGPLPDLYPPSQITDLQAMLDGEEISLTWTAPGDDFDTGKAQQYIIRISENITALRHNFDEALQVNTTDLLPNEANSKETFTFKPENISEENATYIFIAMKSVDKSDLSSELSNIARVALFIPQADASPEGPGSPGGSPQSGVSVSTIVLSVVGSVAVVCIILSATVCVLKKRSSSNPETSF</sequence>
<dbReference type="InterPro" id="IPR002035">
    <property type="entry name" value="VWF_A"/>
</dbReference>
<evidence type="ECO:0000256" key="5">
    <source>
        <dbReference type="ARBA" id="ARBA00022729"/>
    </source>
</evidence>
<dbReference type="NCBIfam" id="NF041940">
    <property type="entry name" value="choice_anch_X"/>
    <property type="match status" value="1"/>
</dbReference>
<dbReference type="Gene3D" id="3.40.50.410">
    <property type="entry name" value="von Willebrand factor, type A domain"/>
    <property type="match status" value="1"/>
</dbReference>
<dbReference type="SMART" id="SM00327">
    <property type="entry name" value="VWA"/>
    <property type="match status" value="1"/>
</dbReference>